<reference evidence="1" key="1">
    <citation type="submission" date="2013-04" db="EMBL/GenBank/DDBJ databases">
        <authorList>
            <person name="Qu J."/>
            <person name="Murali S.C."/>
            <person name="Bandaranaike D."/>
            <person name="Bellair M."/>
            <person name="Blankenburg K."/>
            <person name="Chao H."/>
            <person name="Dinh H."/>
            <person name="Doddapaneni H."/>
            <person name="Downs B."/>
            <person name="Dugan-Rocha S."/>
            <person name="Elkadiri S."/>
            <person name="Gnanaolivu R.D."/>
            <person name="Hernandez B."/>
            <person name="Javaid M."/>
            <person name="Jayaseelan J.C."/>
            <person name="Lee S."/>
            <person name="Li M."/>
            <person name="Ming W."/>
            <person name="Munidasa M."/>
            <person name="Muniz J."/>
            <person name="Nguyen L."/>
            <person name="Ongeri F."/>
            <person name="Osuji N."/>
            <person name="Pu L.-L."/>
            <person name="Puazo M."/>
            <person name="Qu C."/>
            <person name="Quiroz J."/>
            <person name="Raj R."/>
            <person name="Weissenberger G."/>
            <person name="Xin Y."/>
            <person name="Zou X."/>
            <person name="Han Y."/>
            <person name="Richards S."/>
            <person name="Worley K."/>
            <person name="Muzny D."/>
            <person name="Gibbs R."/>
        </authorList>
    </citation>
    <scope>NUCLEOTIDE SEQUENCE</scope>
    <source>
        <strain evidence="1">Sampled in the wild</strain>
    </source>
</reference>
<keyword evidence="2" id="KW-1185">Reference proteome</keyword>
<sequence length="351" mass="40995">MLVYGRYLADGILLCLRQFIKTREKRYSVEAYTKMCEAYKAHFGIPVCDQDKSWALFSSCRKNSGRGEKRAMKLAIQRIWQEPTDHSSNCYFWMVNPSKCRTGKNDFAITYSVLPSSIAPVPHCHEFCMSTRLERAHPSLEDSKQQVREQERRCRSRGFEETNLYYPYHKDENDLITDLGPAFGIGLDLYQVQLKQWNLLVDIVKVTVHRKRHHNFCFFLLVKMVSFCLNVASLFTKSLPQRLQQHQNLAGCLESFLGNHQAENFVELVETLMKNYDKMGFRTFLKTYIFYANLYKFKENLGACSEEQGEPSHDVIPVSELRYQGHFNENTMGDCIWGLVRESDLQYICKS</sequence>
<evidence type="ECO:0000313" key="1">
    <source>
        <dbReference type="EMBL" id="KAG8231492.1"/>
    </source>
</evidence>
<accession>A0A8K0KBS2</accession>
<dbReference type="OrthoDB" id="8063408at2759"/>
<dbReference type="EMBL" id="KZ308556">
    <property type="protein sequence ID" value="KAG8231492.1"/>
    <property type="molecule type" value="Genomic_DNA"/>
</dbReference>
<proteinExistence type="predicted"/>
<dbReference type="PANTHER" id="PTHR46114">
    <property type="entry name" value="APPLE DOMAIN-CONTAINING PROTEIN"/>
    <property type="match status" value="1"/>
</dbReference>
<dbReference type="PANTHER" id="PTHR46114:SF1">
    <property type="entry name" value="ZAD DOMAIN-CONTAINING PROTEIN"/>
    <property type="match status" value="1"/>
</dbReference>
<reference evidence="1" key="2">
    <citation type="submission" date="2017-10" db="EMBL/GenBank/DDBJ databases">
        <title>Ladona fulva Genome sequencing and assembly.</title>
        <authorList>
            <person name="Murali S."/>
            <person name="Richards S."/>
            <person name="Bandaranaike D."/>
            <person name="Bellair M."/>
            <person name="Blankenburg K."/>
            <person name="Chao H."/>
            <person name="Dinh H."/>
            <person name="Doddapaneni H."/>
            <person name="Dugan-Rocha S."/>
            <person name="Elkadiri S."/>
            <person name="Gnanaolivu R."/>
            <person name="Hernandez B."/>
            <person name="Skinner E."/>
            <person name="Javaid M."/>
            <person name="Lee S."/>
            <person name="Li M."/>
            <person name="Ming W."/>
            <person name="Munidasa M."/>
            <person name="Muniz J."/>
            <person name="Nguyen L."/>
            <person name="Hughes D."/>
            <person name="Osuji N."/>
            <person name="Pu L.-L."/>
            <person name="Puazo M."/>
            <person name="Qu C."/>
            <person name="Quiroz J."/>
            <person name="Raj R."/>
            <person name="Weissenberger G."/>
            <person name="Xin Y."/>
            <person name="Zou X."/>
            <person name="Han Y."/>
            <person name="Worley K."/>
            <person name="Muzny D."/>
            <person name="Gibbs R."/>
        </authorList>
    </citation>
    <scope>NUCLEOTIDE SEQUENCE</scope>
    <source>
        <strain evidence="1">Sampled in the wild</strain>
    </source>
</reference>
<comment type="caution">
    <text evidence="1">The sequence shown here is derived from an EMBL/GenBank/DDBJ whole genome shotgun (WGS) entry which is preliminary data.</text>
</comment>
<dbReference type="AlphaFoldDB" id="A0A8K0KBS2"/>
<organism evidence="1 2">
    <name type="scientific">Ladona fulva</name>
    <name type="common">Scarce chaser dragonfly</name>
    <name type="synonym">Libellula fulva</name>
    <dbReference type="NCBI Taxonomy" id="123851"/>
    <lineage>
        <taxon>Eukaryota</taxon>
        <taxon>Metazoa</taxon>
        <taxon>Ecdysozoa</taxon>
        <taxon>Arthropoda</taxon>
        <taxon>Hexapoda</taxon>
        <taxon>Insecta</taxon>
        <taxon>Pterygota</taxon>
        <taxon>Palaeoptera</taxon>
        <taxon>Odonata</taxon>
        <taxon>Epiprocta</taxon>
        <taxon>Anisoptera</taxon>
        <taxon>Libelluloidea</taxon>
        <taxon>Libellulidae</taxon>
        <taxon>Ladona</taxon>
    </lineage>
</organism>
<name>A0A8K0KBS2_LADFU</name>
<protein>
    <submittedName>
        <fullName evidence="1">Uncharacterized protein</fullName>
    </submittedName>
</protein>
<evidence type="ECO:0000313" key="2">
    <source>
        <dbReference type="Proteomes" id="UP000792457"/>
    </source>
</evidence>
<dbReference type="Proteomes" id="UP000792457">
    <property type="component" value="Unassembled WGS sequence"/>
</dbReference>
<gene>
    <name evidence="1" type="ORF">J437_LFUL007674</name>
</gene>